<reference evidence="1 2" key="1">
    <citation type="submission" date="2013-09" db="EMBL/GenBank/DDBJ databases">
        <title>Biodegradation of hydrocarbons in the deep terrestrial subsurface : characterization of a microbial consortium composed of two Desulfotomaculum species originating from a deep geological formation.</title>
        <authorList>
            <person name="Aullo T."/>
            <person name="Berlendis S."/>
            <person name="Lascourreges J.-F."/>
            <person name="Dessort D."/>
            <person name="Saint-Laurent S."/>
            <person name="Schraauwers B."/>
            <person name="Mas J."/>
            <person name="Magot M."/>
            <person name="Ranchou-Peyruse A."/>
        </authorList>
    </citation>
    <scope>NUCLEOTIDE SEQUENCE [LARGE SCALE GENOMIC DNA]</scope>
    <source>
        <strain evidence="1 2">Bs107</strain>
    </source>
</reference>
<keyword evidence="2" id="KW-1185">Reference proteome</keyword>
<dbReference type="EMBL" id="AWQQ01000146">
    <property type="protein sequence ID" value="PHJ36859.1"/>
    <property type="molecule type" value="Genomic_DNA"/>
</dbReference>
<proteinExistence type="predicted"/>
<comment type="caution">
    <text evidence="1">The sequence shown here is derived from an EMBL/GenBank/DDBJ whole genome shotgun (WGS) entry which is preliminary data.</text>
</comment>
<organism evidence="1 2">
    <name type="scientific">Desulforamulus profundi</name>
    <dbReference type="NCBI Taxonomy" id="1383067"/>
    <lineage>
        <taxon>Bacteria</taxon>
        <taxon>Bacillati</taxon>
        <taxon>Bacillota</taxon>
        <taxon>Clostridia</taxon>
        <taxon>Eubacteriales</taxon>
        <taxon>Peptococcaceae</taxon>
        <taxon>Desulforamulus</taxon>
    </lineage>
</organism>
<protein>
    <submittedName>
        <fullName evidence="1">Uncharacterized protein</fullName>
    </submittedName>
</protein>
<dbReference type="Proteomes" id="UP000222564">
    <property type="component" value="Unassembled WGS sequence"/>
</dbReference>
<evidence type="ECO:0000313" key="1">
    <source>
        <dbReference type="EMBL" id="PHJ36859.1"/>
    </source>
</evidence>
<accession>A0A2C6M749</accession>
<evidence type="ECO:0000313" key="2">
    <source>
        <dbReference type="Proteomes" id="UP000222564"/>
    </source>
</evidence>
<gene>
    <name evidence="1" type="ORF">P378_19870</name>
</gene>
<dbReference type="AlphaFoldDB" id="A0A2C6M749"/>
<name>A0A2C6M749_9FIRM</name>
<sequence length="63" mass="7061">MKDQKKAEEIAALRVQLLSPLLADGLDPAKARQIKTQICEQMAYLSEHYAGIWHSIVKKALKA</sequence>